<feature type="compositionally biased region" description="Polar residues" evidence="1">
    <location>
        <begin position="56"/>
        <end position="72"/>
    </location>
</feature>
<evidence type="ECO:0000313" key="4">
    <source>
        <dbReference type="Proteomes" id="UP000536275"/>
    </source>
</evidence>
<name>A0A8H6BZ31_CANAX</name>
<evidence type="ECO:0000256" key="2">
    <source>
        <dbReference type="SAM" id="Phobius"/>
    </source>
</evidence>
<dbReference type="Pfam" id="PF10344">
    <property type="entry name" value="Hobbit"/>
    <property type="match status" value="1"/>
</dbReference>
<comment type="caution">
    <text evidence="3">The sequence shown here is derived from an EMBL/GenBank/DDBJ whole genome shotgun (WGS) entry which is preliminary data.</text>
</comment>
<dbReference type="AlphaFoldDB" id="A0A8H6BZ31"/>
<dbReference type="EMBL" id="JABWAD010000031">
    <property type="protein sequence ID" value="KAF6069740.1"/>
    <property type="molecule type" value="Genomic_DNA"/>
</dbReference>
<feature type="transmembrane region" description="Helical" evidence="2">
    <location>
        <begin position="89"/>
        <end position="111"/>
    </location>
</feature>
<dbReference type="Proteomes" id="UP000536275">
    <property type="component" value="Unassembled WGS sequence"/>
</dbReference>
<proteinExistence type="predicted"/>
<reference evidence="3 4" key="1">
    <citation type="submission" date="2020-03" db="EMBL/GenBank/DDBJ databases">
        <title>FDA dAtabase for Regulatory Grade micrObial Sequences (FDA-ARGOS): Supporting development and validation of Infectious Disease Dx tests.</title>
        <authorList>
            <person name="Campos J."/>
            <person name="Goldberg B."/>
            <person name="Tallon L."/>
            <person name="Sadzewicz L."/>
            <person name="Vavikolanu K."/>
            <person name="Mehta A."/>
            <person name="Aluvathingal J."/>
            <person name="Nadendla S."/>
            <person name="Nandy P."/>
            <person name="Geyer C."/>
            <person name="Yan Y."/>
            <person name="Sichtig H."/>
        </authorList>
    </citation>
    <scope>NUCLEOTIDE SEQUENCE [LARGE SCALE GENOMIC DNA]</scope>
    <source>
        <strain evidence="3 4">FDAARGOS_656</strain>
    </source>
</reference>
<organism evidence="3 4">
    <name type="scientific">Candida albicans</name>
    <name type="common">Yeast</name>
    <dbReference type="NCBI Taxonomy" id="5476"/>
    <lineage>
        <taxon>Eukaryota</taxon>
        <taxon>Fungi</taxon>
        <taxon>Dikarya</taxon>
        <taxon>Ascomycota</taxon>
        <taxon>Saccharomycotina</taxon>
        <taxon>Pichiomycetes</taxon>
        <taxon>Debaryomycetaceae</taxon>
        <taxon>Candida/Lodderomyces clade</taxon>
        <taxon>Candida</taxon>
    </lineage>
</organism>
<keyword evidence="2" id="KW-0472">Membrane</keyword>
<sequence length="195" mass="22217">MLSISNPYGAKSNWPPWLGTEITQNGKWAGANNLLIEKLSVMTMCYESEILSSKLSPNAQDSDQEEQANYNDDNSKQAPLRLGIDMPSVVITSTSSQYFTLYVIIVSLLFYSEPMSKVIHKKIEKMKFSIDFEDLGALTSRLTKMQQHHKLLKVLSNNYSFRQGKLNNEDLNNYLQVNLERGEIASDIYCCCVHY</sequence>
<dbReference type="InterPro" id="IPR045167">
    <property type="entry name" value="Hobbit"/>
</dbReference>
<accession>A0A8H6BZ31</accession>
<evidence type="ECO:0000313" key="3">
    <source>
        <dbReference type="EMBL" id="KAF6069740.1"/>
    </source>
</evidence>
<keyword evidence="2" id="KW-0812">Transmembrane</keyword>
<gene>
    <name evidence="3" type="ORF">FOB64_002901</name>
</gene>
<evidence type="ECO:0000256" key="1">
    <source>
        <dbReference type="SAM" id="MobiDB-lite"/>
    </source>
</evidence>
<dbReference type="PANTHER" id="PTHR15678">
    <property type="entry name" value="ANTIGEN MLAA-22-RELATED"/>
    <property type="match status" value="1"/>
</dbReference>
<dbReference type="PANTHER" id="PTHR15678:SF15">
    <property type="entry name" value="PROTEIN FMP27, MITOCHONDRIAL"/>
    <property type="match status" value="1"/>
</dbReference>
<feature type="region of interest" description="Disordered" evidence="1">
    <location>
        <begin position="56"/>
        <end position="76"/>
    </location>
</feature>
<keyword evidence="2" id="KW-1133">Transmembrane helix</keyword>
<protein>
    <submittedName>
        <fullName evidence="3">Golgi-body localization protein domain family protein</fullName>
    </submittedName>
</protein>